<name>A0A5J9UGZ6_9POAL</name>
<dbReference type="SUPFAM" id="SSF50494">
    <property type="entry name" value="Trypsin-like serine proteases"/>
    <property type="match status" value="1"/>
</dbReference>
<dbReference type="InterPro" id="IPR009003">
    <property type="entry name" value="Peptidase_S1_PA"/>
</dbReference>
<dbReference type="Proteomes" id="UP000324897">
    <property type="component" value="Unassembled WGS sequence"/>
</dbReference>
<dbReference type="Gramene" id="TVU23039">
    <property type="protein sequence ID" value="TVU23039"/>
    <property type="gene ID" value="EJB05_32768"/>
</dbReference>
<keyword evidence="2" id="KW-1185">Reference proteome</keyword>
<reference evidence="1 2" key="1">
    <citation type="journal article" date="2019" name="Sci. Rep.">
        <title>A high-quality genome of Eragrostis curvula grass provides insights into Poaceae evolution and supports new strategies to enhance forage quality.</title>
        <authorList>
            <person name="Carballo J."/>
            <person name="Santos B.A.C.M."/>
            <person name="Zappacosta D."/>
            <person name="Garbus I."/>
            <person name="Selva J.P."/>
            <person name="Gallo C.A."/>
            <person name="Diaz A."/>
            <person name="Albertini E."/>
            <person name="Caccamo M."/>
            <person name="Echenique V."/>
        </authorList>
    </citation>
    <scope>NUCLEOTIDE SEQUENCE [LARGE SCALE GENOMIC DNA]</scope>
    <source>
        <strain evidence="2">cv. Victoria</strain>
        <tissue evidence="1">Leaf</tissue>
    </source>
</reference>
<evidence type="ECO:0000313" key="1">
    <source>
        <dbReference type="EMBL" id="TVU23039.1"/>
    </source>
</evidence>
<dbReference type="AlphaFoldDB" id="A0A5J9UGZ6"/>
<dbReference type="EMBL" id="RWGY01000026">
    <property type="protein sequence ID" value="TVU23039.1"/>
    <property type="molecule type" value="Genomic_DNA"/>
</dbReference>
<sequence>MLSLLCTTHYRSFISSGFGMMLTTMACGDVLTRSGYEGLIPSKGITYRLTSLNKRLKAFKGGEEPLPSGSDATVGFVLCCSSGPDQDASAFLSEESLSKMARSAVTISLSNGPIAVYTCSGVAVQREQSIMRLLTSANLAVTFLEKRKAGRGVMIQVRDAFNNVTEGYVEEYDLDHGTAFVKVALCLDVCVAHLRNGMEIQPNSHLLAIQLVDSGASSPLRRVLTKDSSASEVGKLFCEFSKLGDGTPLFDGDGNFVSMNLSSGRHADMSIIIEKLEELERMENLRVQSLNESRRRRVRINPREVRRRDGKHYNMTPNVNCICKYYGKVTVFVVHDHFYGILFVKYTNKVTTTHPCTKSAYCISANRLDLFASAIELTCQDLSEAGLNSLGYPRCPDIDVDGSMVLVNTFEETFGDPYDSGKGAWSRLSKPVAEDLSQSVVSLASFTGKMRFFACSGIIINWSGCTTILTSASLVRNPLDEKKIIKNLRIEVLLPNKRRTEGTLEHYNLHYNVAIVSFQGFGDLCATNILDPMGHHSPSLVVAVGRCFESSMLMATKGGLTGWPSRFDCNAITYSTCKITKAGIGGPLVDLKGKFVGMNFYDWKEGTPYLPQLVVARVLAQFENNGIVDEADEFGNTNRFSF</sequence>
<dbReference type="Gene3D" id="2.40.10.120">
    <property type="match status" value="1"/>
</dbReference>
<proteinExistence type="predicted"/>
<evidence type="ECO:0000313" key="2">
    <source>
        <dbReference type="Proteomes" id="UP000324897"/>
    </source>
</evidence>
<dbReference type="Pfam" id="PF13365">
    <property type="entry name" value="Trypsin_2"/>
    <property type="match status" value="1"/>
</dbReference>
<comment type="caution">
    <text evidence="1">The sequence shown here is derived from an EMBL/GenBank/DDBJ whole genome shotgun (WGS) entry which is preliminary data.</text>
</comment>
<organism evidence="1 2">
    <name type="scientific">Eragrostis curvula</name>
    <name type="common">weeping love grass</name>
    <dbReference type="NCBI Taxonomy" id="38414"/>
    <lineage>
        <taxon>Eukaryota</taxon>
        <taxon>Viridiplantae</taxon>
        <taxon>Streptophyta</taxon>
        <taxon>Embryophyta</taxon>
        <taxon>Tracheophyta</taxon>
        <taxon>Spermatophyta</taxon>
        <taxon>Magnoliopsida</taxon>
        <taxon>Liliopsida</taxon>
        <taxon>Poales</taxon>
        <taxon>Poaceae</taxon>
        <taxon>PACMAD clade</taxon>
        <taxon>Chloridoideae</taxon>
        <taxon>Eragrostideae</taxon>
        <taxon>Eragrostidinae</taxon>
        <taxon>Eragrostis</taxon>
    </lineage>
</organism>
<gene>
    <name evidence="1" type="ORF">EJB05_32768</name>
</gene>
<dbReference type="PANTHER" id="PTHR18868">
    <property type="entry name" value="OS07G0665300 PROTEIN-RELATED"/>
    <property type="match status" value="1"/>
</dbReference>
<accession>A0A5J9UGZ6</accession>
<protein>
    <submittedName>
        <fullName evidence="1">Uncharacterized protein</fullName>
    </submittedName>
</protein>